<dbReference type="RefSeq" id="XP_003294056.1">
    <property type="nucleotide sequence ID" value="XM_003294008.1"/>
</dbReference>
<dbReference type="EMBL" id="GL871435">
    <property type="protein sequence ID" value="EGC29418.1"/>
    <property type="molecule type" value="Genomic_DNA"/>
</dbReference>
<dbReference type="Pfam" id="PF22933">
    <property type="entry name" value="ComC_SSD"/>
    <property type="match status" value="1"/>
</dbReference>
<evidence type="ECO:0000256" key="1">
    <source>
        <dbReference type="SAM" id="Phobius"/>
    </source>
</evidence>
<dbReference type="Proteomes" id="UP000001064">
    <property type="component" value="Unassembled WGS sequence"/>
</dbReference>
<protein>
    <recommendedName>
        <fullName evidence="2">ComC supersandwich domain-containing protein</fullName>
    </recommendedName>
</protein>
<sequence length="217" mass="24901">IDPSSIKYTIKITNYSFANPLSTLEVIMMASIESLSNSTKKCSMLSKGNTTTENLNFLKLQVDDKSLYGSFVQRGVKDYDETVPVLNRFSNDAISGSSLPELNCSPTKTHSYISIMLPQFRETITIDPTFSVLVDYNDPSSSDQSVCSFLKQKEIEKTLRFIIGIIVGFFFLLLILLILIKSIMNNTRFIKVKIFLLHIKYLFIYYTYYKSYELEEF</sequence>
<dbReference type="OrthoDB" id="19767at2759"/>
<gene>
    <name evidence="3" type="ORF">DICPUDRAFT_42899</name>
</gene>
<reference evidence="4" key="1">
    <citation type="journal article" date="2011" name="Genome Biol.">
        <title>Comparative genomics of the social amoebae Dictyostelium discoideum and Dictyostelium purpureum.</title>
        <authorList>
            <consortium name="US DOE Joint Genome Institute (JGI-PGF)"/>
            <person name="Sucgang R."/>
            <person name="Kuo A."/>
            <person name="Tian X."/>
            <person name="Salerno W."/>
            <person name="Parikh A."/>
            <person name="Feasley C.L."/>
            <person name="Dalin E."/>
            <person name="Tu H."/>
            <person name="Huang E."/>
            <person name="Barry K."/>
            <person name="Lindquist E."/>
            <person name="Shapiro H."/>
            <person name="Bruce D."/>
            <person name="Schmutz J."/>
            <person name="Salamov A."/>
            <person name="Fey P."/>
            <person name="Gaudet P."/>
            <person name="Anjard C."/>
            <person name="Babu M.M."/>
            <person name="Basu S."/>
            <person name="Bushmanova Y."/>
            <person name="van der Wel H."/>
            <person name="Katoh-Kurasawa M."/>
            <person name="Dinh C."/>
            <person name="Coutinho P.M."/>
            <person name="Saito T."/>
            <person name="Elias M."/>
            <person name="Schaap P."/>
            <person name="Kay R.R."/>
            <person name="Henrissat B."/>
            <person name="Eichinger L."/>
            <person name="Rivero F."/>
            <person name="Putnam N.H."/>
            <person name="West C.M."/>
            <person name="Loomis W.F."/>
            <person name="Chisholm R.L."/>
            <person name="Shaulsky G."/>
            <person name="Strassmann J.E."/>
            <person name="Queller D.C."/>
            <person name="Kuspa A."/>
            <person name="Grigoriev I.V."/>
        </authorList>
    </citation>
    <scope>NUCLEOTIDE SEQUENCE [LARGE SCALE GENOMIC DNA]</scope>
    <source>
        <strain evidence="4">QSDP1</strain>
    </source>
</reference>
<feature type="transmembrane region" description="Helical" evidence="1">
    <location>
        <begin position="192"/>
        <end position="209"/>
    </location>
</feature>
<feature type="domain" description="ComC supersandwich" evidence="2">
    <location>
        <begin position="4"/>
        <end position="132"/>
    </location>
</feature>
<dbReference type="GeneID" id="10505374"/>
<dbReference type="KEGG" id="dpp:DICPUDRAFT_42899"/>
<proteinExistence type="predicted"/>
<keyword evidence="1" id="KW-0472">Membrane</keyword>
<dbReference type="AlphaFoldDB" id="F1A314"/>
<keyword evidence="1" id="KW-0812">Transmembrane</keyword>
<dbReference type="InParanoid" id="F1A314"/>
<dbReference type="InterPro" id="IPR054484">
    <property type="entry name" value="ComC_SSD"/>
</dbReference>
<evidence type="ECO:0000259" key="2">
    <source>
        <dbReference type="Pfam" id="PF22933"/>
    </source>
</evidence>
<keyword evidence="4" id="KW-1185">Reference proteome</keyword>
<organism evidence="3 4">
    <name type="scientific">Dictyostelium purpureum</name>
    <name type="common">Slime mold</name>
    <dbReference type="NCBI Taxonomy" id="5786"/>
    <lineage>
        <taxon>Eukaryota</taxon>
        <taxon>Amoebozoa</taxon>
        <taxon>Evosea</taxon>
        <taxon>Eumycetozoa</taxon>
        <taxon>Dictyostelia</taxon>
        <taxon>Dictyosteliales</taxon>
        <taxon>Dictyosteliaceae</taxon>
        <taxon>Dictyostelium</taxon>
    </lineage>
</organism>
<accession>F1A314</accession>
<name>F1A314_DICPU</name>
<dbReference type="PANTHER" id="PTHR31378">
    <property type="entry name" value="EGF-LIKE DOMAIN-CONTAINING PROTEIN-RELATED-RELATED"/>
    <property type="match status" value="1"/>
</dbReference>
<keyword evidence="1" id="KW-1133">Transmembrane helix</keyword>
<feature type="transmembrane region" description="Helical" evidence="1">
    <location>
        <begin position="161"/>
        <end position="180"/>
    </location>
</feature>
<evidence type="ECO:0000313" key="4">
    <source>
        <dbReference type="Proteomes" id="UP000001064"/>
    </source>
</evidence>
<evidence type="ECO:0000313" key="3">
    <source>
        <dbReference type="EMBL" id="EGC29418.1"/>
    </source>
</evidence>
<dbReference type="VEuPathDB" id="AmoebaDB:DICPUDRAFT_42899"/>
<feature type="non-terminal residue" evidence="3">
    <location>
        <position position="1"/>
    </location>
</feature>